<dbReference type="Gene3D" id="1.10.1740.10">
    <property type="match status" value="1"/>
</dbReference>
<evidence type="ECO:0000256" key="4">
    <source>
        <dbReference type="ARBA" id="ARBA00023125"/>
    </source>
</evidence>
<dbReference type="SUPFAM" id="SSF88659">
    <property type="entry name" value="Sigma3 and sigma4 domains of RNA polymerase sigma factors"/>
    <property type="match status" value="1"/>
</dbReference>
<sequence length="242" mass="27093">MNSAITTYHESTGQSLLAGESTVVSTGTPSPQAERTLLARLRAGDEGAFGELVDKHHGALIRMALSHVADREVAEEVVQDTWIAVIEGLSRFEGRSSLRTWIFGILIHKAKDRGVREKRHTTFSALESYEDDQDEAIDPSRFQQSGEWAGHWAFPPQPWDDQTPEKLLASQQAVSAMNQAIEALPRNLKEVLILRDVDGLESQEVCELLKITETNLYVRLHRARERVRRAAEVYLEGVPQAV</sequence>
<keyword evidence="9" id="KW-1185">Reference proteome</keyword>
<keyword evidence="4" id="KW-0238">DNA-binding</keyword>
<dbReference type="Gene3D" id="1.10.10.10">
    <property type="entry name" value="Winged helix-like DNA-binding domain superfamily/Winged helix DNA-binding domain"/>
    <property type="match status" value="1"/>
</dbReference>
<evidence type="ECO:0000256" key="3">
    <source>
        <dbReference type="ARBA" id="ARBA00023082"/>
    </source>
</evidence>
<dbReference type="Pfam" id="PF04542">
    <property type="entry name" value="Sigma70_r2"/>
    <property type="match status" value="1"/>
</dbReference>
<dbReference type="InterPro" id="IPR013325">
    <property type="entry name" value="RNA_pol_sigma_r2"/>
</dbReference>
<keyword evidence="5" id="KW-0804">Transcription</keyword>
<feature type="domain" description="RNA polymerase sigma-70 region 2" evidence="6">
    <location>
        <begin position="52"/>
        <end position="119"/>
    </location>
</feature>
<dbReference type="PANTHER" id="PTHR43133">
    <property type="entry name" value="RNA POLYMERASE ECF-TYPE SIGMA FACTO"/>
    <property type="match status" value="1"/>
</dbReference>
<gene>
    <name evidence="8" type="ORF">NSPZN2_60116</name>
</gene>
<evidence type="ECO:0000259" key="7">
    <source>
        <dbReference type="Pfam" id="PF08281"/>
    </source>
</evidence>
<dbReference type="Proteomes" id="UP000675880">
    <property type="component" value="Unassembled WGS sequence"/>
</dbReference>
<keyword evidence="2" id="KW-0805">Transcription regulation</keyword>
<evidence type="ECO:0000256" key="2">
    <source>
        <dbReference type="ARBA" id="ARBA00023015"/>
    </source>
</evidence>
<evidence type="ECO:0000313" key="9">
    <source>
        <dbReference type="Proteomes" id="UP000675880"/>
    </source>
</evidence>
<keyword evidence="3" id="KW-0731">Sigma factor</keyword>
<dbReference type="NCBIfam" id="TIGR02937">
    <property type="entry name" value="sigma70-ECF"/>
    <property type="match status" value="1"/>
</dbReference>
<dbReference type="InterPro" id="IPR013324">
    <property type="entry name" value="RNA_pol_sigma_r3/r4-like"/>
</dbReference>
<comment type="caution">
    <text evidence="8">The sequence shown here is derived from an EMBL/GenBank/DDBJ whole genome shotgun (WGS) entry which is preliminary data.</text>
</comment>
<evidence type="ECO:0000256" key="1">
    <source>
        <dbReference type="ARBA" id="ARBA00010641"/>
    </source>
</evidence>
<name>A0ABM8S7U5_9BACT</name>
<dbReference type="InterPro" id="IPR014284">
    <property type="entry name" value="RNA_pol_sigma-70_dom"/>
</dbReference>
<comment type="similarity">
    <text evidence="1">Belongs to the sigma-70 factor family. ECF subfamily.</text>
</comment>
<dbReference type="InterPro" id="IPR013249">
    <property type="entry name" value="RNA_pol_sigma70_r4_t2"/>
</dbReference>
<reference evidence="8 9" key="1">
    <citation type="submission" date="2021-02" db="EMBL/GenBank/DDBJ databases">
        <authorList>
            <person name="Han P."/>
        </authorList>
    </citation>
    <scope>NUCLEOTIDE SEQUENCE [LARGE SCALE GENOMIC DNA]</scope>
    <source>
        <strain evidence="8">Candidatus Nitrospira sp. ZN2</strain>
    </source>
</reference>
<evidence type="ECO:0000256" key="5">
    <source>
        <dbReference type="ARBA" id="ARBA00023163"/>
    </source>
</evidence>
<dbReference type="Pfam" id="PF08281">
    <property type="entry name" value="Sigma70_r4_2"/>
    <property type="match status" value="1"/>
</dbReference>
<proteinExistence type="inferred from homology"/>
<dbReference type="EMBL" id="CAJNBJ010000019">
    <property type="protein sequence ID" value="CAE6793371.1"/>
    <property type="molecule type" value="Genomic_DNA"/>
</dbReference>
<dbReference type="InterPro" id="IPR007627">
    <property type="entry name" value="RNA_pol_sigma70_r2"/>
</dbReference>
<protein>
    <submittedName>
        <fullName evidence="8">RNA polymerase sigma factor RpoE</fullName>
    </submittedName>
</protein>
<dbReference type="PANTHER" id="PTHR43133:SF8">
    <property type="entry name" value="RNA POLYMERASE SIGMA FACTOR HI_1459-RELATED"/>
    <property type="match status" value="1"/>
</dbReference>
<evidence type="ECO:0000313" key="8">
    <source>
        <dbReference type="EMBL" id="CAE6793371.1"/>
    </source>
</evidence>
<dbReference type="InterPro" id="IPR039425">
    <property type="entry name" value="RNA_pol_sigma-70-like"/>
</dbReference>
<feature type="domain" description="RNA polymerase sigma factor 70 region 4 type 2" evidence="7">
    <location>
        <begin position="178"/>
        <end position="226"/>
    </location>
</feature>
<dbReference type="RefSeq" id="WP_213043966.1">
    <property type="nucleotide sequence ID" value="NZ_CAJNBJ010000019.1"/>
</dbReference>
<organism evidence="8 9">
    <name type="scientific">Nitrospira defluvii</name>
    <dbReference type="NCBI Taxonomy" id="330214"/>
    <lineage>
        <taxon>Bacteria</taxon>
        <taxon>Pseudomonadati</taxon>
        <taxon>Nitrospirota</taxon>
        <taxon>Nitrospiria</taxon>
        <taxon>Nitrospirales</taxon>
        <taxon>Nitrospiraceae</taxon>
        <taxon>Nitrospira</taxon>
    </lineage>
</organism>
<dbReference type="InterPro" id="IPR036388">
    <property type="entry name" value="WH-like_DNA-bd_sf"/>
</dbReference>
<dbReference type="SUPFAM" id="SSF88946">
    <property type="entry name" value="Sigma2 domain of RNA polymerase sigma factors"/>
    <property type="match status" value="1"/>
</dbReference>
<evidence type="ECO:0000259" key="6">
    <source>
        <dbReference type="Pfam" id="PF04542"/>
    </source>
</evidence>
<accession>A0ABM8S7U5</accession>